<keyword evidence="2" id="KW-0812">Transmembrane</keyword>
<dbReference type="EMBL" id="UYYB01005125">
    <property type="protein sequence ID" value="VDM67302.1"/>
    <property type="molecule type" value="Genomic_DNA"/>
</dbReference>
<dbReference type="Proteomes" id="UP000270094">
    <property type="component" value="Unassembled WGS sequence"/>
</dbReference>
<dbReference type="AlphaFoldDB" id="A0A3P7KHV0"/>
<evidence type="ECO:0000313" key="3">
    <source>
        <dbReference type="EMBL" id="VDM67302.1"/>
    </source>
</evidence>
<sequence>MVFDASLGYDPDEWEECPVKEHFMVFSFFTRLLLSSAAIAFVVLFFHLIENNKTKEEKKEKKNDPGRDNVDNVEHPYQKLKKVPVINKKSISRKLNMISVRKNRSRRNSGSRAPRETQRR</sequence>
<evidence type="ECO:0000256" key="1">
    <source>
        <dbReference type="SAM" id="MobiDB-lite"/>
    </source>
</evidence>
<keyword evidence="4" id="KW-1185">Reference proteome</keyword>
<evidence type="ECO:0000256" key="2">
    <source>
        <dbReference type="SAM" id="Phobius"/>
    </source>
</evidence>
<gene>
    <name evidence="3" type="ORF">SVUK_LOCUS2300</name>
</gene>
<name>A0A3P7KHV0_STRVU</name>
<reference evidence="3 4" key="1">
    <citation type="submission" date="2018-11" db="EMBL/GenBank/DDBJ databases">
        <authorList>
            <consortium name="Pathogen Informatics"/>
        </authorList>
    </citation>
    <scope>NUCLEOTIDE SEQUENCE [LARGE SCALE GENOMIC DNA]</scope>
</reference>
<feature type="region of interest" description="Disordered" evidence="1">
    <location>
        <begin position="54"/>
        <end position="120"/>
    </location>
</feature>
<organism evidence="3 4">
    <name type="scientific">Strongylus vulgaris</name>
    <name type="common">Blood worm</name>
    <dbReference type="NCBI Taxonomy" id="40348"/>
    <lineage>
        <taxon>Eukaryota</taxon>
        <taxon>Metazoa</taxon>
        <taxon>Ecdysozoa</taxon>
        <taxon>Nematoda</taxon>
        <taxon>Chromadorea</taxon>
        <taxon>Rhabditida</taxon>
        <taxon>Rhabditina</taxon>
        <taxon>Rhabditomorpha</taxon>
        <taxon>Strongyloidea</taxon>
        <taxon>Strongylidae</taxon>
        <taxon>Strongylus</taxon>
    </lineage>
</organism>
<proteinExistence type="predicted"/>
<accession>A0A3P7KHV0</accession>
<dbReference type="OrthoDB" id="5851038at2759"/>
<keyword evidence="2" id="KW-0472">Membrane</keyword>
<keyword evidence="2" id="KW-1133">Transmembrane helix</keyword>
<protein>
    <submittedName>
        <fullName evidence="3">Uncharacterized protein</fullName>
    </submittedName>
</protein>
<feature type="transmembrane region" description="Helical" evidence="2">
    <location>
        <begin position="28"/>
        <end position="49"/>
    </location>
</feature>
<feature type="compositionally biased region" description="Basic and acidic residues" evidence="1">
    <location>
        <begin position="54"/>
        <end position="77"/>
    </location>
</feature>
<evidence type="ECO:0000313" key="4">
    <source>
        <dbReference type="Proteomes" id="UP000270094"/>
    </source>
</evidence>